<dbReference type="InterPro" id="IPR036514">
    <property type="entry name" value="SGNH_hydro_sf"/>
</dbReference>
<sequence>MLRLGGIASPPTRRARVAPTIVTNPRSVLGRGIGFLVANAVREALTMRTVATYFWRAAASFATLTSVAVGQAVLHEQSYRPLPEINARKMGLELPNLALNKFKEKQRVISEKSKMWRRRLASWFDEPRVDVPRVRVLFLGDSLVTGVGGAPGEAIEGGPPLPRRVCRALADKLKRQVEWRALGVTGGDIGAMRRTLLPQLAQGDAKKYDVVVVMCGLNDFKHLARGQVRTPWAFRDELTQFLAEIKHTCGDSARVVLPALPVGLASFREPLRSYVIFIANQWDQQKQLLAQKSRQLLDKQRILFVDAVRPSPDTPDQTFVASDGVHPNEAGYELWARHIAKALYSNHQPHNINVEAS</sequence>
<dbReference type="EMBL" id="JAQMWT010000059">
    <property type="protein sequence ID" value="KAJ8611993.1"/>
    <property type="molecule type" value="Genomic_DNA"/>
</dbReference>
<dbReference type="InterPro" id="IPR051532">
    <property type="entry name" value="Ester_Hydrolysis_Enzymes"/>
</dbReference>
<dbReference type="GO" id="GO:0004622">
    <property type="term" value="F:phosphatidylcholine lysophospholipase activity"/>
    <property type="evidence" value="ECO:0007669"/>
    <property type="project" value="TreeGrafter"/>
</dbReference>
<accession>A0AAD7ULW1</accession>
<dbReference type="PANTHER" id="PTHR30383">
    <property type="entry name" value="THIOESTERASE 1/PROTEASE 1/LYSOPHOSPHOLIPASE L1"/>
    <property type="match status" value="1"/>
</dbReference>
<name>A0AAD7ULW1_9STRA</name>
<dbReference type="SUPFAM" id="SSF52266">
    <property type="entry name" value="SGNH hydrolase"/>
    <property type="match status" value="1"/>
</dbReference>
<protein>
    <recommendedName>
        <fullName evidence="1">SGNH hydrolase-type esterase domain-containing protein</fullName>
    </recommendedName>
</protein>
<dbReference type="PANTHER" id="PTHR30383:SF5">
    <property type="entry name" value="SGNH HYDROLASE-TYPE ESTERASE DOMAIN-CONTAINING PROTEIN"/>
    <property type="match status" value="1"/>
</dbReference>
<evidence type="ECO:0000313" key="2">
    <source>
        <dbReference type="EMBL" id="KAJ8611993.1"/>
    </source>
</evidence>
<feature type="domain" description="SGNH hydrolase-type esterase" evidence="1">
    <location>
        <begin position="138"/>
        <end position="334"/>
    </location>
</feature>
<comment type="caution">
    <text evidence="2">The sequence shown here is derived from an EMBL/GenBank/DDBJ whole genome shotgun (WGS) entry which is preliminary data.</text>
</comment>
<organism evidence="2 3">
    <name type="scientific">Chrysophaeum taylorii</name>
    <dbReference type="NCBI Taxonomy" id="2483200"/>
    <lineage>
        <taxon>Eukaryota</taxon>
        <taxon>Sar</taxon>
        <taxon>Stramenopiles</taxon>
        <taxon>Ochrophyta</taxon>
        <taxon>Pelagophyceae</taxon>
        <taxon>Pelagomonadales</taxon>
        <taxon>Pelagomonadaceae</taxon>
        <taxon>Chrysophaeum</taxon>
    </lineage>
</organism>
<gene>
    <name evidence="2" type="ORF">CTAYLR_004406</name>
</gene>
<dbReference type="AlphaFoldDB" id="A0AAD7ULW1"/>
<keyword evidence="3" id="KW-1185">Reference proteome</keyword>
<proteinExistence type="predicted"/>
<evidence type="ECO:0000259" key="1">
    <source>
        <dbReference type="Pfam" id="PF13472"/>
    </source>
</evidence>
<dbReference type="Gene3D" id="3.40.50.1110">
    <property type="entry name" value="SGNH hydrolase"/>
    <property type="match status" value="1"/>
</dbReference>
<dbReference type="Proteomes" id="UP001230188">
    <property type="component" value="Unassembled WGS sequence"/>
</dbReference>
<dbReference type="InterPro" id="IPR013830">
    <property type="entry name" value="SGNH_hydro"/>
</dbReference>
<reference evidence="2" key="1">
    <citation type="submission" date="2023-01" db="EMBL/GenBank/DDBJ databases">
        <title>Metagenome sequencing of chrysophaentin producing Chrysophaeum taylorii.</title>
        <authorList>
            <person name="Davison J."/>
            <person name="Bewley C."/>
        </authorList>
    </citation>
    <scope>NUCLEOTIDE SEQUENCE</scope>
    <source>
        <strain evidence="2">NIES-1699</strain>
    </source>
</reference>
<dbReference type="Pfam" id="PF13472">
    <property type="entry name" value="Lipase_GDSL_2"/>
    <property type="match status" value="1"/>
</dbReference>
<evidence type="ECO:0000313" key="3">
    <source>
        <dbReference type="Proteomes" id="UP001230188"/>
    </source>
</evidence>